<sequence>MSVTHTLQQSVEQFLYRKAELCDAQNWDEYLDLFDEDSEFHVPQWDSEHVYTTDPKRGMSLIYYTNRTGLDDRVFRLRTGKSAASTPLPRTLHQITNVRIAEREGGELEVKANWATFYARRGIGEHFFGHVTYQLRPAGASWKIARKHVLLLNDTINAVLDFYHL</sequence>
<dbReference type="CDD" id="cd00667">
    <property type="entry name" value="ring_hydroxylating_dioxygenases_beta"/>
    <property type="match status" value="1"/>
</dbReference>
<dbReference type="Gene3D" id="3.10.450.50">
    <property type="match status" value="1"/>
</dbReference>
<dbReference type="AlphaFoldDB" id="A0A158CP77"/>
<dbReference type="RefSeq" id="WP_061127210.1">
    <property type="nucleotide sequence ID" value="NZ_FCOF02000036.1"/>
</dbReference>
<dbReference type="Pfam" id="PF00866">
    <property type="entry name" value="Ring_hydroxyl_B"/>
    <property type="match status" value="1"/>
</dbReference>
<dbReference type="PANTHER" id="PTHR41534:SF1">
    <property type="entry name" value="BLR3401 PROTEIN"/>
    <property type="match status" value="1"/>
</dbReference>
<keyword evidence="4" id="KW-1185">Reference proteome</keyword>
<gene>
    <name evidence="3" type="ORF">AWB75_05503</name>
</gene>
<comment type="similarity">
    <text evidence="1">Belongs to the bacterial ring-hydroxylating dioxygenase beta subunit family.</text>
</comment>
<protein>
    <submittedName>
        <fullName evidence="3">Benzoate 1,2-dioxygenase subunit beta</fullName>
    </submittedName>
</protein>
<dbReference type="SUPFAM" id="SSF54427">
    <property type="entry name" value="NTF2-like"/>
    <property type="match status" value="1"/>
</dbReference>
<evidence type="ECO:0000256" key="1">
    <source>
        <dbReference type="ARBA" id="ARBA00009570"/>
    </source>
</evidence>
<evidence type="ECO:0000313" key="4">
    <source>
        <dbReference type="Proteomes" id="UP000054870"/>
    </source>
</evidence>
<dbReference type="InterPro" id="IPR032710">
    <property type="entry name" value="NTF2-like_dom_sf"/>
</dbReference>
<dbReference type="GO" id="GO:0051213">
    <property type="term" value="F:dioxygenase activity"/>
    <property type="evidence" value="ECO:0007669"/>
    <property type="project" value="UniProtKB-KW"/>
</dbReference>
<dbReference type="InterPro" id="IPR000391">
    <property type="entry name" value="Rng_hydr_dOase-bsu"/>
</dbReference>
<reference evidence="3" key="1">
    <citation type="submission" date="2016-01" db="EMBL/GenBank/DDBJ databases">
        <authorList>
            <person name="Peeters C."/>
        </authorList>
    </citation>
    <scope>NUCLEOTIDE SEQUENCE [LARGE SCALE GENOMIC DNA]</scope>
    <source>
        <strain evidence="3">LMG 29318</strain>
    </source>
</reference>
<comment type="caution">
    <text evidence="3">The sequence shown here is derived from an EMBL/GenBank/DDBJ whole genome shotgun (WGS) entry which is preliminary data.</text>
</comment>
<dbReference type="InterPro" id="IPR017640">
    <property type="entry name" value="Anthranilate_1-2-diOase_ssu"/>
</dbReference>
<name>A0A158CP77_9BURK</name>
<dbReference type="GO" id="GO:0019380">
    <property type="term" value="P:3-phenylpropionate catabolic process"/>
    <property type="evidence" value="ECO:0007669"/>
    <property type="project" value="TreeGrafter"/>
</dbReference>
<proteinExistence type="inferred from homology"/>
<dbReference type="OrthoDB" id="7062869at2"/>
<organism evidence="3 4">
    <name type="scientific">Caballeronia catudaia</name>
    <dbReference type="NCBI Taxonomy" id="1777136"/>
    <lineage>
        <taxon>Bacteria</taxon>
        <taxon>Pseudomonadati</taxon>
        <taxon>Pseudomonadota</taxon>
        <taxon>Betaproteobacteria</taxon>
        <taxon>Burkholderiales</taxon>
        <taxon>Burkholderiaceae</taxon>
        <taxon>Caballeronia</taxon>
    </lineage>
</organism>
<dbReference type="PANTHER" id="PTHR41534">
    <property type="entry name" value="BLR3401 PROTEIN"/>
    <property type="match status" value="1"/>
</dbReference>
<dbReference type="NCBIfam" id="TIGR03231">
    <property type="entry name" value="anthran_1_2_B"/>
    <property type="match status" value="1"/>
</dbReference>
<accession>A0A158CP77</accession>
<evidence type="ECO:0000313" key="3">
    <source>
        <dbReference type="EMBL" id="SAK84142.1"/>
    </source>
</evidence>
<evidence type="ECO:0000256" key="2">
    <source>
        <dbReference type="ARBA" id="ARBA00023002"/>
    </source>
</evidence>
<keyword evidence="2" id="KW-0560">Oxidoreductase</keyword>
<dbReference type="EMBL" id="FCOF02000036">
    <property type="protein sequence ID" value="SAK84142.1"/>
    <property type="molecule type" value="Genomic_DNA"/>
</dbReference>
<dbReference type="Proteomes" id="UP000054870">
    <property type="component" value="Unassembled WGS sequence"/>
</dbReference>